<evidence type="ECO:0000256" key="2">
    <source>
        <dbReference type="SAM" id="Phobius"/>
    </source>
</evidence>
<protein>
    <recommendedName>
        <fullName evidence="5">Membrane protein YfhO</fullName>
    </recommendedName>
</protein>
<evidence type="ECO:0008006" key="5">
    <source>
        <dbReference type="Google" id="ProtNLM"/>
    </source>
</evidence>
<dbReference type="OrthoDB" id="3752109at2"/>
<feature type="transmembrane region" description="Helical" evidence="2">
    <location>
        <begin position="30"/>
        <end position="50"/>
    </location>
</feature>
<feature type="transmembrane region" description="Helical" evidence="2">
    <location>
        <begin position="718"/>
        <end position="740"/>
    </location>
</feature>
<dbReference type="AlphaFoldDB" id="A0A502D285"/>
<feature type="transmembrane region" description="Helical" evidence="2">
    <location>
        <begin position="332"/>
        <end position="351"/>
    </location>
</feature>
<feature type="transmembrane region" description="Helical" evidence="2">
    <location>
        <begin position="173"/>
        <end position="190"/>
    </location>
</feature>
<feature type="region of interest" description="Disordered" evidence="1">
    <location>
        <begin position="745"/>
        <end position="768"/>
    </location>
</feature>
<proteinExistence type="predicted"/>
<feature type="transmembrane region" description="Helical" evidence="2">
    <location>
        <begin position="202"/>
        <end position="235"/>
    </location>
</feature>
<organism evidence="3 4">
    <name type="scientific">Pedococcus bigeumensis</name>
    <dbReference type="NCBI Taxonomy" id="433644"/>
    <lineage>
        <taxon>Bacteria</taxon>
        <taxon>Bacillati</taxon>
        <taxon>Actinomycetota</taxon>
        <taxon>Actinomycetes</taxon>
        <taxon>Micrococcales</taxon>
        <taxon>Intrasporangiaceae</taxon>
        <taxon>Pedococcus</taxon>
    </lineage>
</organism>
<comment type="caution">
    <text evidence="3">The sequence shown here is derived from an EMBL/GenBank/DDBJ whole genome shotgun (WGS) entry which is preliminary data.</text>
</comment>
<keyword evidence="2" id="KW-1133">Transmembrane helix</keyword>
<feature type="transmembrane region" description="Helical" evidence="2">
    <location>
        <begin position="241"/>
        <end position="264"/>
    </location>
</feature>
<accession>A0A502D285</accession>
<feature type="region of interest" description="Disordered" evidence="1">
    <location>
        <begin position="1"/>
        <end position="22"/>
    </location>
</feature>
<dbReference type="Proteomes" id="UP000317722">
    <property type="component" value="Unassembled WGS sequence"/>
</dbReference>
<feature type="transmembrane region" description="Helical" evidence="2">
    <location>
        <begin position="452"/>
        <end position="475"/>
    </location>
</feature>
<evidence type="ECO:0000256" key="1">
    <source>
        <dbReference type="SAM" id="MobiDB-lite"/>
    </source>
</evidence>
<name>A0A502D285_9MICO</name>
<feature type="transmembrane region" description="Helical" evidence="2">
    <location>
        <begin position="106"/>
        <end position="139"/>
    </location>
</feature>
<evidence type="ECO:0000313" key="4">
    <source>
        <dbReference type="Proteomes" id="UP000317722"/>
    </source>
</evidence>
<reference evidence="3 4" key="1">
    <citation type="journal article" date="2019" name="Environ. Microbiol.">
        <title>Species interactions and distinct microbial communities in high Arctic permafrost affected cryosols are associated with the CH4 and CO2 gas fluxes.</title>
        <authorList>
            <person name="Altshuler I."/>
            <person name="Hamel J."/>
            <person name="Turney S."/>
            <person name="Magnuson E."/>
            <person name="Levesque R."/>
            <person name="Greer C."/>
            <person name="Whyte L.G."/>
        </authorList>
    </citation>
    <scope>NUCLEOTIDE SEQUENCE [LARGE SCALE GENOMIC DNA]</scope>
    <source>
        <strain evidence="3 4">S9.3A</strain>
    </source>
</reference>
<dbReference type="RefSeq" id="WP_140736837.1">
    <property type="nucleotide sequence ID" value="NZ_RCZM01000001.1"/>
</dbReference>
<feature type="transmembrane region" description="Helical" evidence="2">
    <location>
        <begin position="419"/>
        <end position="436"/>
    </location>
</feature>
<dbReference type="EMBL" id="RCZM01000001">
    <property type="protein sequence ID" value="TPG19193.1"/>
    <property type="molecule type" value="Genomic_DNA"/>
</dbReference>
<keyword evidence="4" id="KW-1185">Reference proteome</keyword>
<feature type="transmembrane region" description="Helical" evidence="2">
    <location>
        <begin position="393"/>
        <end position="413"/>
    </location>
</feature>
<keyword evidence="2" id="KW-0472">Membrane</keyword>
<feature type="compositionally biased region" description="Low complexity" evidence="1">
    <location>
        <begin position="9"/>
        <end position="22"/>
    </location>
</feature>
<evidence type="ECO:0000313" key="3">
    <source>
        <dbReference type="EMBL" id="TPG19193.1"/>
    </source>
</evidence>
<feature type="transmembrane region" description="Helical" evidence="2">
    <location>
        <begin position="151"/>
        <end position="167"/>
    </location>
</feature>
<feature type="transmembrane region" description="Helical" evidence="2">
    <location>
        <begin position="363"/>
        <end position="381"/>
    </location>
</feature>
<sequence>MTVAPPTPTTARPARPASTTSTSSDRRATLIWAVAAMVTVAVLLLVPLWFTHRFYFYGDTQIGSFGQWYHLGSELRDGHWPLIDLQRWRAGNYVAEGQWGQWNPLVLLISVASTFATNAMVFCTVLKVVVAVLGSLGGFLLCRGYGVRREIAFVVSIALPLGGVTQYLDLTTWATGLLVWALLPWAWWAIRRTLQGRNPFPALVFCYLLVTVGYVYGTIYLALVLIGCLLDAAILRERPAFLRVLGVGVCAGLLAVTVYLPGLLTAPVTTRGSWEVLDTNNLPVSLQDYAVSVVPTGVVPPGLGRRDMTPLGYLAWFLPMLAWVRPSRVSSALRPAAGLLFVLVSVALWSLGPTQVGPLRYPVRLLPVVTLCALVVAGILASGATTRPTRGQLGLSLLWVGAAAFLAGSHALYTTRAQLTSFALVSVAILLVWWLWRRGTASDASARLRRQLPAVVAAVMALCSFGFLVLQHSYFPTPQSKERNMPALVSDYRRPLAGSVGDVFMVGAPNDAIQADASVTSDFLTASAWYVDGRPIQNTYTTIGFATYNDRYCMTLIGGVCRPALAMLRSTEPQTGMSRLDLLSVSTVLIRKEGVSAKTLDNPPPGWRVGRETPLSVMWVRERPLPAAGGVVWSSPGTRVETLSEDTRTVRLRVTAVSDQGGTVAFSRLAWPGYRVEGGGSLSDHLVDGYLTTLRLPASTEGKIVTLRFDPPGWPVELAAWTVSVVASIGWSLLALVLWWRRRRDPSRDESPDDAAPDLLDRQAQPAG</sequence>
<gene>
    <name evidence="3" type="ORF">EAH86_01390</name>
</gene>
<keyword evidence="2" id="KW-0812">Transmembrane</keyword>